<dbReference type="InterPro" id="IPR043964">
    <property type="entry name" value="P-loop_TraG"/>
</dbReference>
<dbReference type="PANTHER" id="PTHR38467">
    <property type="match status" value="1"/>
</dbReference>
<dbReference type="Proteomes" id="UP000322454">
    <property type="component" value="Unassembled WGS sequence"/>
</dbReference>
<dbReference type="Gene3D" id="1.10.8.730">
    <property type="match status" value="1"/>
</dbReference>
<gene>
    <name evidence="2" type="ORF">EVJ48_01305</name>
</gene>
<accession>A0A520XG44</accession>
<dbReference type="SUPFAM" id="SSF52540">
    <property type="entry name" value="P-loop containing nucleoside triphosphate hydrolases"/>
    <property type="match status" value="1"/>
</dbReference>
<dbReference type="Gene3D" id="3.40.50.300">
    <property type="entry name" value="P-loop containing nucleotide triphosphate hydrolases"/>
    <property type="match status" value="1"/>
</dbReference>
<protein>
    <submittedName>
        <fullName evidence="2">Conjugal transfer protein TraG</fullName>
    </submittedName>
</protein>
<sequence>MQPLLKDTASKYTHISEVLPYSWYKEDERIYIHNDGIAGSILELSPSIVAADTTAFESILDMLVPGAIIQFMLYGSPNITNELDIFASQKERAKEEPLYGALIKNYVDFLDNKTKDKINNLMETKLKNHRLFISITMEKSLDRLSMITESIENILSTKGYYPRNVKPSEFQALVYEILNMNHDFRDIPEYDDRVPLARQMLAPDTLIDTRNKKYVISDGVYWASLEPVHLPNETNIWMFSSRLGDYLTPNVDKQQFYTPFIITASFAMISNKKAAGIKGRQSATMAQDMPANLFPRHNKKKADALHTVKKIEEKQKLVQFSLNVLVSGKNEKEVKRSVDTVKSYWDSGAPQQRIKLGHVARIVPVNFFSSLPMAMNSEYYTITENYITLFTDEAAQFIPSEADWAGTKTPTIPLISRRGQLMEFDLFDSPDNYNGYIVATSGAGKSVFINYLTLMYLSRGDTVFTFDIGRSYEKLCESIGGQWIEFNLNNPISINPFSEIKTQKDFEENWEYLRDFIYFIGASLSKDYSDQVEKLIKSYIDGALTELWNEYKEKLEITHISEWFFGSEDRELKNFGQQLKPYTATGIYGKFFTGKSSIDFTKPYVVMELDTIENMQELRDAVIMIMIFHLTNKTYHGGISKSRVICFIDEAHKFLGTSHKIDIFIEQAYRRFRKHGASIVIATQGFDDIYSVNEKSISRAGRVIINSSSWKFFLKQTEESINALKLSQLISFSEMDYHVLRSVSNFKPYHSEVFINTPFGVKVVARIMVDRFMYYLFTTFMEDKLRLKKYTDKGLSMVQAIESVIAEDNAKEKNKN</sequence>
<evidence type="ECO:0000313" key="2">
    <source>
        <dbReference type="EMBL" id="RZV40154.1"/>
    </source>
</evidence>
<dbReference type="PANTHER" id="PTHR38467:SF1">
    <property type="entry name" value="CONJUGATIVE TRANSFER: ASSEMBLY"/>
    <property type="match status" value="1"/>
</dbReference>
<proteinExistence type="predicted"/>
<organism evidence="2 3">
    <name type="scientific">Candidatus Acidulodesulfobacterium acidiphilum</name>
    <dbReference type="NCBI Taxonomy" id="2597224"/>
    <lineage>
        <taxon>Bacteria</taxon>
        <taxon>Deltaproteobacteria</taxon>
        <taxon>Candidatus Acidulodesulfobacterales</taxon>
        <taxon>Candidatus Acidulodesulfobacterium</taxon>
    </lineage>
</organism>
<reference evidence="2 3" key="1">
    <citation type="submission" date="2019-01" db="EMBL/GenBank/DDBJ databases">
        <title>Insights into ecological role of a new deltaproteobacterial order Candidatus Sinidesulfobacterales (Sva0485) by metagenomics and metatranscriptomics.</title>
        <authorList>
            <person name="Tan S."/>
            <person name="Liu J."/>
            <person name="Fang Y."/>
            <person name="Hedlund B."/>
            <person name="Lian Z.-H."/>
            <person name="Huang L.-Y."/>
            <person name="Li J.-T."/>
            <person name="Huang L.-N."/>
            <person name="Li W.-J."/>
            <person name="Jiang H.-C."/>
            <person name="Dong H.-L."/>
            <person name="Shu W.-S."/>
        </authorList>
    </citation>
    <scope>NUCLEOTIDE SEQUENCE [LARGE SCALE GENOMIC DNA]</scope>
    <source>
        <strain evidence="2">AP4</strain>
    </source>
</reference>
<comment type="caution">
    <text evidence="2">The sequence shown here is derived from an EMBL/GenBank/DDBJ whole genome shotgun (WGS) entry which is preliminary data.</text>
</comment>
<dbReference type="Pfam" id="PF19044">
    <property type="entry name" value="P-loop_TraG"/>
    <property type="match status" value="1"/>
</dbReference>
<dbReference type="Pfam" id="PF11130">
    <property type="entry name" value="TraC_F_IV"/>
    <property type="match status" value="1"/>
</dbReference>
<feature type="domain" description="TraG P-loop" evidence="1">
    <location>
        <begin position="431"/>
        <end position="807"/>
    </location>
</feature>
<dbReference type="InterPro" id="IPR025955">
    <property type="entry name" value="TraC/Conjuga_ATPase"/>
</dbReference>
<dbReference type="EMBL" id="SHMQ01000002">
    <property type="protein sequence ID" value="RZV40154.1"/>
    <property type="molecule type" value="Genomic_DNA"/>
</dbReference>
<dbReference type="AlphaFoldDB" id="A0A520XG44"/>
<evidence type="ECO:0000313" key="3">
    <source>
        <dbReference type="Proteomes" id="UP000322454"/>
    </source>
</evidence>
<evidence type="ECO:0000259" key="1">
    <source>
        <dbReference type="Pfam" id="PF19044"/>
    </source>
</evidence>
<dbReference type="InterPro" id="IPR053155">
    <property type="entry name" value="F-pilin_assembly_TraC"/>
</dbReference>
<name>A0A520XG44_9DELT</name>
<dbReference type="InterPro" id="IPR027417">
    <property type="entry name" value="P-loop_NTPase"/>
</dbReference>